<reference evidence="6" key="1">
    <citation type="journal article" date="2021" name="PeerJ">
        <title>Extensive microbial diversity within the chicken gut microbiome revealed by metagenomics and culture.</title>
        <authorList>
            <person name="Gilroy R."/>
            <person name="Ravi A."/>
            <person name="Getino M."/>
            <person name="Pursley I."/>
            <person name="Horton D.L."/>
            <person name="Alikhan N.F."/>
            <person name="Baker D."/>
            <person name="Gharbi K."/>
            <person name="Hall N."/>
            <person name="Watson M."/>
            <person name="Adriaenssens E.M."/>
            <person name="Foster-Nyarko E."/>
            <person name="Jarju S."/>
            <person name="Secka A."/>
            <person name="Antonio M."/>
            <person name="Oren A."/>
            <person name="Chaudhuri R.R."/>
            <person name="La Ragione R."/>
            <person name="Hildebrand F."/>
            <person name="Pallen M.J."/>
        </authorList>
    </citation>
    <scope>NUCLEOTIDE SEQUENCE</scope>
    <source>
        <strain evidence="6">ChiGjej2B2-19336</strain>
    </source>
</reference>
<dbReference type="InterPro" id="IPR053138">
    <property type="entry name" value="N-alpha-Ac-DABA_deacetylase"/>
</dbReference>
<sequence length="308" mass="35281">MKRERLFVMSSPFRDEFRIHGFRFGSGRKSMAIVGAMRGDELQQQFVCSRLVHTLQDLEERGELMPGHEILIIPSANPFAMNIGKRFWAMDNTDINRMFPGYPLGETTQRIAAALFEHIQGYQFGVQLASYYLPGDFIPHVRMMHTGYEDVELAQGFGLPYTLVRNPLPIDTTTLNYNWQIWETQAFSVYAGHTGIIDASTADDSLSAILRFMALHGLIRHRPHPGYYSQVVQEDELINVKACRAGIMYCMCKTDDLVRRHQRLAHILDPYDGSVRWEVRAPEDGTVFFMQTCPLVLENSVLFKLIPN</sequence>
<dbReference type="GO" id="GO:0016788">
    <property type="term" value="F:hydrolase activity, acting on ester bonds"/>
    <property type="evidence" value="ECO:0007669"/>
    <property type="project" value="InterPro"/>
</dbReference>
<evidence type="ECO:0000256" key="2">
    <source>
        <dbReference type="ARBA" id="ARBA00022723"/>
    </source>
</evidence>
<protein>
    <submittedName>
        <fullName evidence="6">M14 family metallopeptidase</fullName>
    </submittedName>
</protein>
<dbReference type="Pfam" id="PF24827">
    <property type="entry name" value="AstE_AspA_cat"/>
    <property type="match status" value="1"/>
</dbReference>
<comment type="caution">
    <text evidence="6">The sequence shown here is derived from an EMBL/GenBank/DDBJ whole genome shotgun (WGS) entry which is preliminary data.</text>
</comment>
<dbReference type="PANTHER" id="PTHR37326">
    <property type="entry name" value="BLL3975 PROTEIN"/>
    <property type="match status" value="1"/>
</dbReference>
<dbReference type="Gene3D" id="3.40.630.10">
    <property type="entry name" value="Zn peptidases"/>
    <property type="match status" value="1"/>
</dbReference>
<keyword evidence="2" id="KW-0479">Metal-binding</keyword>
<dbReference type="AlphaFoldDB" id="A0A921DS72"/>
<dbReference type="SUPFAM" id="SSF53187">
    <property type="entry name" value="Zn-dependent exopeptidases"/>
    <property type="match status" value="1"/>
</dbReference>
<keyword evidence="4" id="KW-0862">Zinc</keyword>
<evidence type="ECO:0000313" key="6">
    <source>
        <dbReference type="EMBL" id="HJD98239.1"/>
    </source>
</evidence>
<name>A0A921DS72_9BACT</name>
<keyword evidence="3" id="KW-0378">Hydrolase</keyword>
<dbReference type="Proteomes" id="UP000698963">
    <property type="component" value="Unassembled WGS sequence"/>
</dbReference>
<dbReference type="EMBL" id="DYZA01000233">
    <property type="protein sequence ID" value="HJD98239.1"/>
    <property type="molecule type" value="Genomic_DNA"/>
</dbReference>
<organism evidence="6 7">
    <name type="scientific">Mailhella massiliensis</name>
    <dbReference type="NCBI Taxonomy" id="1903261"/>
    <lineage>
        <taxon>Bacteria</taxon>
        <taxon>Pseudomonadati</taxon>
        <taxon>Thermodesulfobacteriota</taxon>
        <taxon>Desulfovibrionia</taxon>
        <taxon>Desulfovibrionales</taxon>
        <taxon>Desulfovibrionaceae</taxon>
        <taxon>Mailhella</taxon>
    </lineage>
</organism>
<evidence type="ECO:0000256" key="4">
    <source>
        <dbReference type="ARBA" id="ARBA00022833"/>
    </source>
</evidence>
<evidence type="ECO:0000259" key="5">
    <source>
        <dbReference type="Pfam" id="PF24827"/>
    </source>
</evidence>
<dbReference type="GO" id="GO:0046872">
    <property type="term" value="F:metal ion binding"/>
    <property type="evidence" value="ECO:0007669"/>
    <property type="project" value="UniProtKB-KW"/>
</dbReference>
<dbReference type="PANTHER" id="PTHR37326:SF1">
    <property type="entry name" value="BLL3975 PROTEIN"/>
    <property type="match status" value="1"/>
</dbReference>
<dbReference type="RefSeq" id="WP_304123905.1">
    <property type="nucleotide sequence ID" value="NZ_DYZA01000233.1"/>
</dbReference>
<gene>
    <name evidence="6" type="ORF">K8W16_11420</name>
</gene>
<reference evidence="6" key="2">
    <citation type="submission" date="2021-09" db="EMBL/GenBank/DDBJ databases">
        <authorList>
            <person name="Gilroy R."/>
        </authorList>
    </citation>
    <scope>NUCLEOTIDE SEQUENCE</scope>
    <source>
        <strain evidence="6">ChiGjej2B2-19336</strain>
    </source>
</reference>
<comment type="cofactor">
    <cofactor evidence="1">
        <name>Zn(2+)</name>
        <dbReference type="ChEBI" id="CHEBI:29105"/>
    </cofactor>
</comment>
<accession>A0A921DS72</accession>
<dbReference type="CDD" id="cd06253">
    <property type="entry name" value="M14_ASTE_ASPA-like"/>
    <property type="match status" value="1"/>
</dbReference>
<dbReference type="InterPro" id="IPR055438">
    <property type="entry name" value="AstE_AspA_cat"/>
</dbReference>
<evidence type="ECO:0000256" key="1">
    <source>
        <dbReference type="ARBA" id="ARBA00001947"/>
    </source>
</evidence>
<evidence type="ECO:0000313" key="7">
    <source>
        <dbReference type="Proteomes" id="UP000698963"/>
    </source>
</evidence>
<proteinExistence type="predicted"/>
<evidence type="ECO:0000256" key="3">
    <source>
        <dbReference type="ARBA" id="ARBA00022801"/>
    </source>
</evidence>
<feature type="domain" description="Succinylglutamate desuccinylase/Aspartoacylase catalytic" evidence="5">
    <location>
        <begin position="29"/>
        <end position="214"/>
    </location>
</feature>